<protein>
    <recommendedName>
        <fullName evidence="5">EamA domain-containing protein</fullName>
    </recommendedName>
</protein>
<keyword evidence="2" id="KW-1133">Transmembrane helix</keyword>
<feature type="transmembrane region" description="Helical" evidence="2">
    <location>
        <begin position="272"/>
        <end position="290"/>
    </location>
</feature>
<dbReference type="PANTHER" id="PTHR19346">
    <property type="entry name" value="SUGAR PHOSPHATE TRANSPORTER DOMAIN-CONTAINING PROTEIN"/>
    <property type="match status" value="1"/>
</dbReference>
<name>A0A1B0DPW0_PHLPP</name>
<dbReference type="InterPro" id="IPR037185">
    <property type="entry name" value="EmrE-like"/>
</dbReference>
<dbReference type="SUPFAM" id="SSF103481">
    <property type="entry name" value="Multidrug resistance efflux transporter EmrE"/>
    <property type="match status" value="1"/>
</dbReference>
<dbReference type="EnsemblMetazoa" id="PPAI010548-RA">
    <property type="protein sequence ID" value="PPAI010548-PA"/>
    <property type="gene ID" value="PPAI010548"/>
</dbReference>
<sequence length="481" mass="52070">MKESSMARDGEIPAIFNPRRVRAPSVVVTGDSPNGPFGGFTPSGTGSSAPPQITHSDSVTSSQPDASDHTTALMQSSGGCQTPTPTTDHAATCIGSTTRPPRSRLRSCRDSCCSSSAQKIYFGICVTLLVTATWVGATHCIKFLYLTHNSYATLPIITRSMVGEAIANSSSFIRTRDSLTFSAVGFNAPFFASWFCTNFSIFFFPIYLLGRVAMKKCEAPGEILGDVLRGFRDRGFTVGRFLNRCLTFCILWLITTYLYALSLRALLATDVMALFATNVACVYLLSWVILHEQFVGVRIVAVILCDTGVALLAYMDGITGTPTLGGVVLAALAAAGYAVFKVMFKKVMGDPPVGEIAFTFSFLGFMNAALLWPVCIGLYLSGTEVMPWEIMPWIILLMASVLLLMFHLLTQFSTAITYNVFVTLGLITSVPVSAALDATLYGAEFDGMKLAGIILIGVGFFLVMLPDNWPDYITRLLRLNV</sequence>
<feature type="transmembrane region" description="Helical" evidence="2">
    <location>
        <begin position="191"/>
        <end position="210"/>
    </location>
</feature>
<proteinExistence type="predicted"/>
<feature type="transmembrane region" description="Helical" evidence="2">
    <location>
        <begin position="448"/>
        <end position="465"/>
    </location>
</feature>
<evidence type="ECO:0000256" key="2">
    <source>
        <dbReference type="SAM" id="Phobius"/>
    </source>
</evidence>
<keyword evidence="4" id="KW-1185">Reference proteome</keyword>
<feature type="transmembrane region" description="Helical" evidence="2">
    <location>
        <begin position="391"/>
        <end position="409"/>
    </location>
</feature>
<feature type="compositionally biased region" description="Low complexity" evidence="1">
    <location>
        <begin position="32"/>
        <end position="51"/>
    </location>
</feature>
<feature type="region of interest" description="Disordered" evidence="1">
    <location>
        <begin position="1"/>
        <end position="105"/>
    </location>
</feature>
<reference evidence="3" key="1">
    <citation type="submission" date="2022-08" db="UniProtKB">
        <authorList>
            <consortium name="EnsemblMetazoa"/>
        </authorList>
    </citation>
    <scope>IDENTIFICATION</scope>
    <source>
        <strain evidence="3">Israel</strain>
    </source>
</reference>
<feature type="transmembrane region" description="Helical" evidence="2">
    <location>
        <begin position="327"/>
        <end position="344"/>
    </location>
</feature>
<keyword evidence="2" id="KW-0472">Membrane</keyword>
<feature type="transmembrane region" description="Helical" evidence="2">
    <location>
        <begin position="297"/>
        <end position="315"/>
    </location>
</feature>
<dbReference type="EMBL" id="AJVK01018638">
    <property type="status" value="NOT_ANNOTATED_CDS"/>
    <property type="molecule type" value="Genomic_DNA"/>
</dbReference>
<accession>A0A1B0DPW0</accession>
<dbReference type="VEuPathDB" id="VectorBase:PPAPM1_000061"/>
<feature type="compositionally biased region" description="Polar residues" evidence="1">
    <location>
        <begin position="53"/>
        <end position="89"/>
    </location>
</feature>
<dbReference type="VEuPathDB" id="VectorBase:PPAI010548"/>
<dbReference type="EMBL" id="AJVK01018639">
    <property type="status" value="NOT_ANNOTATED_CDS"/>
    <property type="molecule type" value="Genomic_DNA"/>
</dbReference>
<organism evidence="3 4">
    <name type="scientific">Phlebotomus papatasi</name>
    <name type="common">Sandfly</name>
    <dbReference type="NCBI Taxonomy" id="29031"/>
    <lineage>
        <taxon>Eukaryota</taxon>
        <taxon>Metazoa</taxon>
        <taxon>Ecdysozoa</taxon>
        <taxon>Arthropoda</taxon>
        <taxon>Hexapoda</taxon>
        <taxon>Insecta</taxon>
        <taxon>Pterygota</taxon>
        <taxon>Neoptera</taxon>
        <taxon>Endopterygota</taxon>
        <taxon>Diptera</taxon>
        <taxon>Nematocera</taxon>
        <taxon>Psychodoidea</taxon>
        <taxon>Psychodidae</taxon>
        <taxon>Phlebotomus</taxon>
        <taxon>Phlebotomus</taxon>
    </lineage>
</organism>
<dbReference type="InterPro" id="IPR026505">
    <property type="entry name" value="Solute_c_fam_35_mem_F3/F4"/>
</dbReference>
<keyword evidence="2" id="KW-0812">Transmembrane</keyword>
<dbReference type="Proteomes" id="UP000092462">
    <property type="component" value="Unassembled WGS sequence"/>
</dbReference>
<evidence type="ECO:0000313" key="4">
    <source>
        <dbReference type="Proteomes" id="UP000092462"/>
    </source>
</evidence>
<feature type="transmembrane region" description="Helical" evidence="2">
    <location>
        <begin position="241"/>
        <end position="260"/>
    </location>
</feature>
<evidence type="ECO:0008006" key="5">
    <source>
        <dbReference type="Google" id="ProtNLM"/>
    </source>
</evidence>
<evidence type="ECO:0000256" key="1">
    <source>
        <dbReference type="SAM" id="MobiDB-lite"/>
    </source>
</evidence>
<dbReference type="AlphaFoldDB" id="A0A1B0DPW0"/>
<feature type="transmembrane region" description="Helical" evidence="2">
    <location>
        <begin position="120"/>
        <end position="145"/>
    </location>
</feature>
<evidence type="ECO:0000313" key="3">
    <source>
        <dbReference type="EnsemblMetazoa" id="PPAI010548-PA"/>
    </source>
</evidence>
<feature type="transmembrane region" description="Helical" evidence="2">
    <location>
        <begin position="416"/>
        <end position="436"/>
    </location>
</feature>
<feature type="compositionally biased region" description="Basic and acidic residues" evidence="1">
    <location>
        <begin position="1"/>
        <end position="11"/>
    </location>
</feature>
<feature type="transmembrane region" description="Helical" evidence="2">
    <location>
        <begin position="356"/>
        <end position="379"/>
    </location>
</feature>
<dbReference type="PANTHER" id="PTHR19346:SF4">
    <property type="entry name" value="SUGAR PHOSPHATE TRANSPORTER DOMAIN-CONTAINING PROTEIN"/>
    <property type="match status" value="1"/>
</dbReference>